<dbReference type="InterPro" id="IPR050772">
    <property type="entry name" value="Hydratase-Decarb/MhpD_sf"/>
</dbReference>
<organism evidence="3 4">
    <name type="scientific">Catenovulum adriaticum</name>
    <dbReference type="NCBI Taxonomy" id="2984846"/>
    <lineage>
        <taxon>Bacteria</taxon>
        <taxon>Pseudomonadati</taxon>
        <taxon>Pseudomonadota</taxon>
        <taxon>Gammaproteobacteria</taxon>
        <taxon>Alteromonadales</taxon>
        <taxon>Alteromonadaceae</taxon>
        <taxon>Catenovulum</taxon>
    </lineage>
</organism>
<geneLocation type="plasmid" evidence="3 4">
    <name>pCadTS8_2</name>
</geneLocation>
<dbReference type="Pfam" id="PF01557">
    <property type="entry name" value="FAA_hydrolase"/>
    <property type="match status" value="1"/>
</dbReference>
<name>A0ABY7ARD3_9ALTE</name>
<dbReference type="PANTHER" id="PTHR30143:SF0">
    <property type="entry name" value="2-KETO-4-PENTENOATE HYDRATASE"/>
    <property type="match status" value="1"/>
</dbReference>
<keyword evidence="1" id="KW-0456">Lyase</keyword>
<dbReference type="SUPFAM" id="SSF56529">
    <property type="entry name" value="FAH"/>
    <property type="match status" value="1"/>
</dbReference>
<protein>
    <submittedName>
        <fullName evidence="3">Fumarylacetoacetate hydrolase family protein</fullName>
    </submittedName>
</protein>
<accession>A0ABY7ARD3</accession>
<dbReference type="PANTHER" id="PTHR30143">
    <property type="entry name" value="ACID HYDRATASE"/>
    <property type="match status" value="1"/>
</dbReference>
<evidence type="ECO:0000313" key="3">
    <source>
        <dbReference type="EMBL" id="WAJ72103.1"/>
    </source>
</evidence>
<dbReference type="RefSeq" id="WP_268076820.1">
    <property type="nucleotide sequence ID" value="NZ_CP109967.1"/>
</dbReference>
<sequence length="258" mass="28790">MMTQNITIDPQQTAEILLSRRQKNAQFDCLPESVRPYNIDSALAVQKALIEQHSHAVAGWKCLLPPADDQIVMSPIFANTLNTGQTCELMADNDKARVEPEIAFVLANDLPAKVGGYSDEDIADAIESCHMALELMQNRYAKNTTPVFYEKLADGLTNQGLYLGPKLDKNAIFSSTDVQIKVKQNGETREFHGKHPNQKAIAPLTWFINYATEQGFELKKGQAIITGSFAGIVEFEFGDAEIEYEQLGQYKVKFIDKK</sequence>
<proteinExistence type="predicted"/>
<keyword evidence="3" id="KW-0614">Plasmid</keyword>
<reference evidence="3" key="1">
    <citation type="submission" date="2022-10" db="EMBL/GenBank/DDBJ databases">
        <title>Catenovulum adriacola sp. nov. isolated in the Harbour of Susak.</title>
        <authorList>
            <person name="Schoch T."/>
            <person name="Reich S.J."/>
            <person name="Stoeferle S."/>
            <person name="Flaiz M."/>
            <person name="Kazda M."/>
            <person name="Riedel C.U."/>
            <person name="Duerre P."/>
        </authorList>
    </citation>
    <scope>NUCLEOTIDE SEQUENCE</scope>
    <source>
        <strain evidence="3">TS8</strain>
        <plasmid evidence="3">pCadTS8_2</plasmid>
    </source>
</reference>
<keyword evidence="3" id="KW-0378">Hydrolase</keyword>
<dbReference type="InterPro" id="IPR036663">
    <property type="entry name" value="Fumarylacetoacetase_C_sf"/>
</dbReference>
<dbReference type="EMBL" id="CP109967">
    <property type="protein sequence ID" value="WAJ72103.1"/>
    <property type="molecule type" value="Genomic_DNA"/>
</dbReference>
<dbReference type="Gene3D" id="3.90.850.10">
    <property type="entry name" value="Fumarylacetoacetase-like, C-terminal domain"/>
    <property type="match status" value="1"/>
</dbReference>
<dbReference type="Proteomes" id="UP001163726">
    <property type="component" value="Plasmid pCadTS8_2"/>
</dbReference>
<feature type="domain" description="Fumarylacetoacetase-like C-terminal" evidence="2">
    <location>
        <begin position="84"/>
        <end position="250"/>
    </location>
</feature>
<keyword evidence="4" id="KW-1185">Reference proteome</keyword>
<evidence type="ECO:0000256" key="1">
    <source>
        <dbReference type="ARBA" id="ARBA00023239"/>
    </source>
</evidence>
<evidence type="ECO:0000259" key="2">
    <source>
        <dbReference type="Pfam" id="PF01557"/>
    </source>
</evidence>
<gene>
    <name evidence="3" type="ORF">OLW01_17635</name>
</gene>
<evidence type="ECO:0000313" key="4">
    <source>
        <dbReference type="Proteomes" id="UP001163726"/>
    </source>
</evidence>
<dbReference type="GO" id="GO:0016787">
    <property type="term" value="F:hydrolase activity"/>
    <property type="evidence" value="ECO:0007669"/>
    <property type="project" value="UniProtKB-KW"/>
</dbReference>
<dbReference type="InterPro" id="IPR011234">
    <property type="entry name" value="Fumarylacetoacetase-like_C"/>
</dbReference>